<gene>
    <name evidence="9" type="ORF">B0A50_05997</name>
</gene>
<dbReference type="GO" id="GO:0016787">
    <property type="term" value="F:hydrolase activity"/>
    <property type="evidence" value="ECO:0007669"/>
    <property type="project" value="UniProtKB-KW"/>
</dbReference>
<feature type="region of interest" description="Disordered" evidence="7">
    <location>
        <begin position="262"/>
        <end position="288"/>
    </location>
</feature>
<evidence type="ECO:0000313" key="10">
    <source>
        <dbReference type="Proteomes" id="UP000308549"/>
    </source>
</evidence>
<keyword evidence="10" id="KW-1185">Reference proteome</keyword>
<evidence type="ECO:0000313" key="9">
    <source>
        <dbReference type="EMBL" id="TKA24233.1"/>
    </source>
</evidence>
<dbReference type="Pfam" id="PF17778">
    <property type="entry name" value="WHD_BLACT"/>
    <property type="match status" value="1"/>
</dbReference>
<dbReference type="PANTHER" id="PTHR23131:SF0">
    <property type="entry name" value="ENDORIBONUCLEASE LACTB2"/>
    <property type="match status" value="1"/>
</dbReference>
<dbReference type="InterPro" id="IPR001279">
    <property type="entry name" value="Metallo-B-lactamas"/>
</dbReference>
<dbReference type="InterPro" id="IPR041516">
    <property type="entry name" value="LACTB2_WH"/>
</dbReference>
<dbReference type="InterPro" id="IPR050662">
    <property type="entry name" value="Sec-metab_biosynth-thioest"/>
</dbReference>
<dbReference type="InterPro" id="IPR036866">
    <property type="entry name" value="RibonucZ/Hydroxyglut_hydro"/>
</dbReference>
<name>A0A4U0TQ58_9PEZI</name>
<protein>
    <recommendedName>
        <fullName evidence="8">Metallo-beta-lactamase domain-containing protein</fullName>
    </recommendedName>
</protein>
<dbReference type="Gene3D" id="3.60.15.10">
    <property type="entry name" value="Ribonuclease Z/Hydroxyacylglutathione hydrolase-like"/>
    <property type="match status" value="1"/>
</dbReference>
<dbReference type="Pfam" id="PF00753">
    <property type="entry name" value="Lactamase_B"/>
    <property type="match status" value="1"/>
</dbReference>
<reference evidence="9 10" key="1">
    <citation type="submission" date="2017-03" db="EMBL/GenBank/DDBJ databases">
        <title>Genomes of endolithic fungi from Antarctica.</title>
        <authorList>
            <person name="Coleine C."/>
            <person name="Masonjones S."/>
            <person name="Stajich J.E."/>
        </authorList>
    </citation>
    <scope>NUCLEOTIDE SEQUENCE [LARGE SCALE GENOMIC DNA]</scope>
    <source>
        <strain evidence="9 10">CCFEE 6315</strain>
    </source>
</reference>
<dbReference type="EMBL" id="NAJL01000046">
    <property type="protein sequence ID" value="TKA24233.1"/>
    <property type="molecule type" value="Genomic_DNA"/>
</dbReference>
<dbReference type="GO" id="GO:0044550">
    <property type="term" value="P:secondary metabolite biosynthetic process"/>
    <property type="evidence" value="ECO:0007669"/>
    <property type="project" value="UniProtKB-ARBA"/>
</dbReference>
<dbReference type="FunFam" id="3.60.15.10:FF:000041">
    <property type="entry name" value="Metallo-beta-lactamase domain protein"/>
    <property type="match status" value="1"/>
</dbReference>
<evidence type="ECO:0000256" key="4">
    <source>
        <dbReference type="ARBA" id="ARBA00022801"/>
    </source>
</evidence>
<comment type="similarity">
    <text evidence="2">Belongs to the metallo-beta-lactamase superfamily. Glyoxalase II family.</text>
</comment>
<dbReference type="InterPro" id="IPR047921">
    <property type="entry name" value="LACTB2-like_MBL-fold"/>
</dbReference>
<feature type="compositionally biased region" description="Basic and acidic residues" evidence="7">
    <location>
        <begin position="262"/>
        <end position="274"/>
    </location>
</feature>
<evidence type="ECO:0000256" key="2">
    <source>
        <dbReference type="ARBA" id="ARBA00006759"/>
    </source>
</evidence>
<evidence type="ECO:0000259" key="8">
    <source>
        <dbReference type="SMART" id="SM00849"/>
    </source>
</evidence>
<comment type="caution">
    <text evidence="9">The sequence shown here is derived from an EMBL/GenBank/DDBJ whole genome shotgun (WGS) entry which is preliminary data.</text>
</comment>
<keyword evidence="3" id="KW-0479">Metal-binding</keyword>
<sequence>MAANLPELPDIQRLSPRVIRILGGNPSKFTLQGTNIYLIGQGPKRILIDTGEGNRIWPPLLQQALKDENATVDQIILTHWHPDHVGGVADVKALCGDDIKVFKNQTKPHINTEQHDIQNNKIFETSGASLRAFHCPGHAVDHMALVLMEEDAMFTGDNVLGHGTAVFEDLPAYMRSLEGMQQQFNGRAYPAHGDVIEDGKGKVAEYIKHRREREEQILGVLRAEGGERGSMEIVKVVYKGYPEGLWGPAEGGVVQVLGKLEGEGRRPREKEDPVRSPVLKPRTGRLVV</sequence>
<keyword evidence="4" id="KW-0378">Hydrolase</keyword>
<dbReference type="SMART" id="SM00849">
    <property type="entry name" value="Lactamase_B"/>
    <property type="match status" value="1"/>
</dbReference>
<comment type="cofactor">
    <cofactor evidence="1">
        <name>Zn(2+)</name>
        <dbReference type="ChEBI" id="CHEBI:29105"/>
    </cofactor>
</comment>
<evidence type="ECO:0000256" key="5">
    <source>
        <dbReference type="ARBA" id="ARBA00022833"/>
    </source>
</evidence>
<keyword evidence="5" id="KW-0862">Zinc</keyword>
<feature type="domain" description="Metallo-beta-lactamase" evidence="8">
    <location>
        <begin position="33"/>
        <end position="192"/>
    </location>
</feature>
<evidence type="ECO:0000256" key="7">
    <source>
        <dbReference type="SAM" id="MobiDB-lite"/>
    </source>
</evidence>
<evidence type="ECO:0000256" key="3">
    <source>
        <dbReference type="ARBA" id="ARBA00022723"/>
    </source>
</evidence>
<dbReference type="Proteomes" id="UP000308549">
    <property type="component" value="Unassembled WGS sequence"/>
</dbReference>
<organism evidence="9 10">
    <name type="scientific">Salinomyces thailandicus</name>
    <dbReference type="NCBI Taxonomy" id="706561"/>
    <lineage>
        <taxon>Eukaryota</taxon>
        <taxon>Fungi</taxon>
        <taxon>Dikarya</taxon>
        <taxon>Ascomycota</taxon>
        <taxon>Pezizomycotina</taxon>
        <taxon>Dothideomycetes</taxon>
        <taxon>Dothideomycetidae</taxon>
        <taxon>Mycosphaerellales</taxon>
        <taxon>Teratosphaeriaceae</taxon>
        <taxon>Salinomyces</taxon>
    </lineage>
</organism>
<dbReference type="InterPro" id="IPR036388">
    <property type="entry name" value="WH-like_DNA-bd_sf"/>
</dbReference>
<dbReference type="Gene3D" id="1.10.10.10">
    <property type="entry name" value="Winged helix-like DNA-binding domain superfamily/Winged helix DNA-binding domain"/>
    <property type="match status" value="1"/>
</dbReference>
<comment type="catalytic activity">
    <reaction evidence="6">
        <text>(3R)-atrochrysone 2-carbonyl-[ACP] + H2O = (3R)-atrochrysone 2-carboxylate + holo-[ACP] + H(+)</text>
        <dbReference type="Rhea" id="RHEA:64236"/>
        <dbReference type="Rhea" id="RHEA-COMP:9685"/>
        <dbReference type="Rhea" id="RHEA-COMP:20479"/>
        <dbReference type="ChEBI" id="CHEBI:15377"/>
        <dbReference type="ChEBI" id="CHEBI:15378"/>
        <dbReference type="ChEBI" id="CHEBI:64479"/>
        <dbReference type="ChEBI" id="CHEBI:234107"/>
        <dbReference type="ChEBI" id="CHEBI:234110"/>
    </reaction>
    <physiologicalReaction direction="left-to-right" evidence="6">
        <dbReference type="Rhea" id="RHEA:64237"/>
    </physiologicalReaction>
</comment>
<dbReference type="GO" id="GO:0046872">
    <property type="term" value="F:metal ion binding"/>
    <property type="evidence" value="ECO:0007669"/>
    <property type="project" value="UniProtKB-KW"/>
</dbReference>
<dbReference type="OrthoDB" id="17458at2759"/>
<evidence type="ECO:0000256" key="1">
    <source>
        <dbReference type="ARBA" id="ARBA00001947"/>
    </source>
</evidence>
<dbReference type="PANTHER" id="PTHR23131">
    <property type="entry name" value="ENDORIBONUCLEASE LACTB2"/>
    <property type="match status" value="1"/>
</dbReference>
<dbReference type="CDD" id="cd07722">
    <property type="entry name" value="LACTB2-like_MBL-fold"/>
    <property type="match status" value="1"/>
</dbReference>
<evidence type="ECO:0000256" key="6">
    <source>
        <dbReference type="ARBA" id="ARBA00050605"/>
    </source>
</evidence>
<dbReference type="AlphaFoldDB" id="A0A4U0TQ58"/>
<dbReference type="SUPFAM" id="SSF56281">
    <property type="entry name" value="Metallo-hydrolase/oxidoreductase"/>
    <property type="match status" value="1"/>
</dbReference>
<accession>A0A4U0TQ58</accession>
<proteinExistence type="inferred from homology"/>